<dbReference type="GO" id="GO:0016491">
    <property type="term" value="F:oxidoreductase activity"/>
    <property type="evidence" value="ECO:0007669"/>
    <property type="project" value="InterPro"/>
</dbReference>
<organism evidence="2 3">
    <name type="scientific">Rhododendron simsii</name>
    <name type="common">Sims's rhododendron</name>
    <dbReference type="NCBI Taxonomy" id="118357"/>
    <lineage>
        <taxon>Eukaryota</taxon>
        <taxon>Viridiplantae</taxon>
        <taxon>Streptophyta</taxon>
        <taxon>Embryophyta</taxon>
        <taxon>Tracheophyta</taxon>
        <taxon>Spermatophyta</taxon>
        <taxon>Magnoliopsida</taxon>
        <taxon>eudicotyledons</taxon>
        <taxon>Gunneridae</taxon>
        <taxon>Pentapetalae</taxon>
        <taxon>asterids</taxon>
        <taxon>Ericales</taxon>
        <taxon>Ericaceae</taxon>
        <taxon>Ericoideae</taxon>
        <taxon>Rhodoreae</taxon>
        <taxon>Rhododendron</taxon>
    </lineage>
</organism>
<gene>
    <name evidence="2" type="ORF">RHSIM_Rhsim09G0020000</name>
</gene>
<protein>
    <recommendedName>
        <fullName evidence="1">NADP-dependent oxidoreductase domain-containing protein</fullName>
    </recommendedName>
</protein>
<accession>A0A834LB34</accession>
<dbReference type="Proteomes" id="UP000626092">
    <property type="component" value="Unassembled WGS sequence"/>
</dbReference>
<dbReference type="PANTHER" id="PTHR11732">
    <property type="entry name" value="ALDO/KETO REDUCTASE"/>
    <property type="match status" value="1"/>
</dbReference>
<keyword evidence="3" id="KW-1185">Reference proteome</keyword>
<dbReference type="SUPFAM" id="SSF51430">
    <property type="entry name" value="NAD(P)-linked oxidoreductase"/>
    <property type="match status" value="1"/>
</dbReference>
<evidence type="ECO:0000313" key="3">
    <source>
        <dbReference type="Proteomes" id="UP000626092"/>
    </source>
</evidence>
<dbReference type="InterPro" id="IPR023210">
    <property type="entry name" value="NADP_OxRdtase_dom"/>
</dbReference>
<dbReference type="InterPro" id="IPR018170">
    <property type="entry name" value="Aldo/ket_reductase_CS"/>
</dbReference>
<dbReference type="InterPro" id="IPR020471">
    <property type="entry name" value="AKR"/>
</dbReference>
<sequence length="113" mass="12520">MPVLGWGTATYSTVASEIVVQAVVQAIELGYRHFDAASFYQTESTLGDAIQEAIRVGLIKSREEVFLTSNLWCTDAHPHLVVRALQTTLRLENVIRAAHFGNVLLVKVVTMKH</sequence>
<evidence type="ECO:0000259" key="1">
    <source>
        <dbReference type="Pfam" id="PF00248"/>
    </source>
</evidence>
<dbReference type="InterPro" id="IPR036812">
    <property type="entry name" value="NAD(P)_OxRdtase_dom_sf"/>
</dbReference>
<evidence type="ECO:0000313" key="2">
    <source>
        <dbReference type="EMBL" id="KAF7131488.1"/>
    </source>
</evidence>
<feature type="domain" description="NADP-dependent oxidoreductase" evidence="1">
    <location>
        <begin position="4"/>
        <end position="90"/>
    </location>
</feature>
<dbReference type="AlphaFoldDB" id="A0A834LB34"/>
<dbReference type="Pfam" id="PF00248">
    <property type="entry name" value="Aldo_ket_red"/>
    <property type="match status" value="1"/>
</dbReference>
<dbReference type="OrthoDB" id="416253at2759"/>
<proteinExistence type="predicted"/>
<comment type="caution">
    <text evidence="2">The sequence shown here is derived from an EMBL/GenBank/DDBJ whole genome shotgun (WGS) entry which is preliminary data.</text>
</comment>
<dbReference type="EMBL" id="WJXA01000009">
    <property type="protein sequence ID" value="KAF7131488.1"/>
    <property type="molecule type" value="Genomic_DNA"/>
</dbReference>
<name>A0A834LB34_RHOSS</name>
<dbReference type="PROSITE" id="PS00798">
    <property type="entry name" value="ALDOKETO_REDUCTASE_1"/>
    <property type="match status" value="1"/>
</dbReference>
<dbReference type="Gene3D" id="3.20.20.100">
    <property type="entry name" value="NADP-dependent oxidoreductase domain"/>
    <property type="match status" value="1"/>
</dbReference>
<reference evidence="2" key="1">
    <citation type="submission" date="2019-11" db="EMBL/GenBank/DDBJ databases">
        <authorList>
            <person name="Liu Y."/>
            <person name="Hou J."/>
            <person name="Li T.-Q."/>
            <person name="Guan C.-H."/>
            <person name="Wu X."/>
            <person name="Wu H.-Z."/>
            <person name="Ling F."/>
            <person name="Zhang R."/>
            <person name="Shi X.-G."/>
            <person name="Ren J.-P."/>
            <person name="Chen E.-F."/>
            <person name="Sun J.-M."/>
        </authorList>
    </citation>
    <scope>NUCLEOTIDE SEQUENCE</scope>
    <source>
        <strain evidence="2">Adult_tree_wgs_1</strain>
        <tissue evidence="2">Leaves</tissue>
    </source>
</reference>